<accession>A0A2A6M7S9</accession>
<evidence type="ECO:0000313" key="1">
    <source>
        <dbReference type="EMBL" id="PDT50449.1"/>
    </source>
</evidence>
<sequence length="172" mass="19348">MTGTLAAAFEPKYDFFMRQGQIRAEAASRNSTLSAHWAGITAFAELVPDLLSRHRGMLMRIIVVISMAAATNLAACSSTLEWARMNTYNFQAYTIELEGEKFKVYRHKIDNSLMVSPGSAPRAAPKFVTPLTLDQKLFSTAEQYLKETGLSRCEITKDRALQGQVHEFWFEC</sequence>
<dbReference type="Proteomes" id="UP000220353">
    <property type="component" value="Unassembled WGS sequence"/>
</dbReference>
<organism evidence="1 2">
    <name type="scientific">Rhizobium fredii</name>
    <name type="common">Sinorhizobium fredii</name>
    <dbReference type="NCBI Taxonomy" id="380"/>
    <lineage>
        <taxon>Bacteria</taxon>
        <taxon>Pseudomonadati</taxon>
        <taxon>Pseudomonadota</taxon>
        <taxon>Alphaproteobacteria</taxon>
        <taxon>Hyphomicrobiales</taxon>
        <taxon>Rhizobiaceae</taxon>
        <taxon>Sinorhizobium/Ensifer group</taxon>
        <taxon>Sinorhizobium</taxon>
    </lineage>
</organism>
<evidence type="ECO:0000313" key="2">
    <source>
        <dbReference type="Proteomes" id="UP000220353"/>
    </source>
</evidence>
<dbReference type="AlphaFoldDB" id="A0A2A6M7S9"/>
<name>A0A2A6M7S9_RHIFR</name>
<comment type="caution">
    <text evidence="1">The sequence shown here is derived from an EMBL/GenBank/DDBJ whole genome shotgun (WGS) entry which is preliminary data.</text>
</comment>
<proteinExistence type="predicted"/>
<dbReference type="RefSeq" id="WP_042778390.1">
    <property type="nucleotide sequence ID" value="NZ_NWTC01000001.1"/>
</dbReference>
<protein>
    <submittedName>
        <fullName evidence="1">Uncharacterized protein</fullName>
    </submittedName>
</protein>
<dbReference type="EMBL" id="NWTC01000001">
    <property type="protein sequence ID" value="PDT50449.1"/>
    <property type="molecule type" value="Genomic_DNA"/>
</dbReference>
<reference evidence="1 2" key="1">
    <citation type="submission" date="2017-09" db="EMBL/GenBank/DDBJ databases">
        <title>Comparative genomics of rhizobia isolated from Phaseolus vulgaris in China.</title>
        <authorList>
            <person name="Tong W."/>
        </authorList>
    </citation>
    <scope>NUCLEOTIDE SEQUENCE [LARGE SCALE GENOMIC DNA]</scope>
    <source>
        <strain evidence="1 2">PCH1</strain>
    </source>
</reference>
<gene>
    <name evidence="1" type="ORF">CO661_02160</name>
</gene>